<organism evidence="1 2">
    <name type="scientific">Vararia minispora EC-137</name>
    <dbReference type="NCBI Taxonomy" id="1314806"/>
    <lineage>
        <taxon>Eukaryota</taxon>
        <taxon>Fungi</taxon>
        <taxon>Dikarya</taxon>
        <taxon>Basidiomycota</taxon>
        <taxon>Agaricomycotina</taxon>
        <taxon>Agaricomycetes</taxon>
        <taxon>Russulales</taxon>
        <taxon>Lachnocladiaceae</taxon>
        <taxon>Vararia</taxon>
    </lineage>
</organism>
<comment type="caution">
    <text evidence="1">The sequence shown here is derived from an EMBL/GenBank/DDBJ whole genome shotgun (WGS) entry which is preliminary data.</text>
</comment>
<evidence type="ECO:0000313" key="2">
    <source>
        <dbReference type="Proteomes" id="UP000814128"/>
    </source>
</evidence>
<protein>
    <submittedName>
        <fullName evidence="1">RTA1-like protein</fullName>
    </submittedName>
</protein>
<proteinExistence type="predicted"/>
<feature type="non-terminal residue" evidence="1">
    <location>
        <position position="1"/>
    </location>
</feature>
<keyword evidence="2" id="KW-1185">Reference proteome</keyword>
<evidence type="ECO:0000313" key="1">
    <source>
        <dbReference type="EMBL" id="KAI0026999.1"/>
    </source>
</evidence>
<accession>A0ACB8Q5R5</accession>
<sequence>SSYGYIPTLWVSCLFLGLFGISTTFHLGQALFFRLWFLLPTALLCGALELAGWSGRLWSSINHINCFNPAASSLALRIVTTIIAPTPLLGSNFILLGRIIHLLGSRYSRLSSRLYSIIFLTCDVIALVVQGLGGGIAASAPDGNLSQASLGSNIMLAGIIFQLVVIITYSGFAFEFFSRYVKDRPLRLGPGVPQKRTETSARTKLLLLGMVLMTVFLFIRSIYRTVELAGGWKGSIITTEWYFDAFDGLMVAFAMLTLNILHPGILLVPEEATLIARSSSETINMSSTTEHAEQLTESVKAY</sequence>
<dbReference type="EMBL" id="MU274055">
    <property type="protein sequence ID" value="KAI0026999.1"/>
    <property type="molecule type" value="Genomic_DNA"/>
</dbReference>
<reference evidence="1" key="1">
    <citation type="submission" date="2021-02" db="EMBL/GenBank/DDBJ databases">
        <authorList>
            <consortium name="DOE Joint Genome Institute"/>
            <person name="Ahrendt S."/>
            <person name="Looney B.P."/>
            <person name="Miyauchi S."/>
            <person name="Morin E."/>
            <person name="Drula E."/>
            <person name="Courty P.E."/>
            <person name="Chicoki N."/>
            <person name="Fauchery L."/>
            <person name="Kohler A."/>
            <person name="Kuo A."/>
            <person name="Labutti K."/>
            <person name="Pangilinan J."/>
            <person name="Lipzen A."/>
            <person name="Riley R."/>
            <person name="Andreopoulos W."/>
            <person name="He G."/>
            <person name="Johnson J."/>
            <person name="Barry K.W."/>
            <person name="Grigoriev I.V."/>
            <person name="Nagy L."/>
            <person name="Hibbett D."/>
            <person name="Henrissat B."/>
            <person name="Matheny P.B."/>
            <person name="Labbe J."/>
            <person name="Martin F."/>
        </authorList>
    </citation>
    <scope>NUCLEOTIDE SEQUENCE</scope>
    <source>
        <strain evidence="1">EC-137</strain>
    </source>
</reference>
<dbReference type="Proteomes" id="UP000814128">
    <property type="component" value="Unassembled WGS sequence"/>
</dbReference>
<reference evidence="1" key="2">
    <citation type="journal article" date="2022" name="New Phytol.">
        <title>Evolutionary transition to the ectomycorrhizal habit in the genomes of a hyperdiverse lineage of mushroom-forming fungi.</title>
        <authorList>
            <person name="Looney B."/>
            <person name="Miyauchi S."/>
            <person name="Morin E."/>
            <person name="Drula E."/>
            <person name="Courty P.E."/>
            <person name="Kohler A."/>
            <person name="Kuo A."/>
            <person name="LaButti K."/>
            <person name="Pangilinan J."/>
            <person name="Lipzen A."/>
            <person name="Riley R."/>
            <person name="Andreopoulos W."/>
            <person name="He G."/>
            <person name="Johnson J."/>
            <person name="Nolan M."/>
            <person name="Tritt A."/>
            <person name="Barry K.W."/>
            <person name="Grigoriev I.V."/>
            <person name="Nagy L.G."/>
            <person name="Hibbett D."/>
            <person name="Henrissat B."/>
            <person name="Matheny P.B."/>
            <person name="Labbe J."/>
            <person name="Martin F.M."/>
        </authorList>
    </citation>
    <scope>NUCLEOTIDE SEQUENCE</scope>
    <source>
        <strain evidence="1">EC-137</strain>
    </source>
</reference>
<name>A0ACB8Q5R5_9AGAM</name>
<gene>
    <name evidence="1" type="ORF">K488DRAFT_63367</name>
</gene>